<organism evidence="1 2">
    <name type="scientific">Chitinophaga pinensis (strain ATCC 43595 / DSM 2588 / LMG 13176 / NBRC 15968 / NCIMB 11800 / UQM 2034)</name>
    <dbReference type="NCBI Taxonomy" id="485918"/>
    <lineage>
        <taxon>Bacteria</taxon>
        <taxon>Pseudomonadati</taxon>
        <taxon>Bacteroidota</taxon>
        <taxon>Chitinophagia</taxon>
        <taxon>Chitinophagales</taxon>
        <taxon>Chitinophagaceae</taxon>
        <taxon>Chitinophaga</taxon>
    </lineage>
</organism>
<dbReference type="OrthoDB" id="9839257at2"/>
<dbReference type="RefSeq" id="WP_012791491.1">
    <property type="nucleotide sequence ID" value="NC_013132.1"/>
</dbReference>
<evidence type="ECO:0000313" key="2">
    <source>
        <dbReference type="Proteomes" id="UP000002215"/>
    </source>
</evidence>
<protein>
    <submittedName>
        <fullName evidence="1">Uncharacterized protein</fullName>
    </submittedName>
</protein>
<gene>
    <name evidence="1" type="ordered locus">Cpin_3856</name>
</gene>
<reference evidence="2" key="1">
    <citation type="submission" date="2009-08" db="EMBL/GenBank/DDBJ databases">
        <title>The complete genome of Chitinophaga pinensis DSM 2588.</title>
        <authorList>
            <consortium name="US DOE Joint Genome Institute (JGI-PGF)"/>
            <person name="Lucas S."/>
            <person name="Copeland A."/>
            <person name="Lapidus A."/>
            <person name="Glavina del Rio T."/>
            <person name="Dalin E."/>
            <person name="Tice H."/>
            <person name="Bruce D."/>
            <person name="Goodwin L."/>
            <person name="Pitluck S."/>
            <person name="Kyrpides N."/>
            <person name="Mavromatis K."/>
            <person name="Ivanova N."/>
            <person name="Mikhailova N."/>
            <person name="Sims D."/>
            <person name="Meinche L."/>
            <person name="Brettin T."/>
            <person name="Detter J.C."/>
            <person name="Han C."/>
            <person name="Larimer F."/>
            <person name="Land M."/>
            <person name="Hauser L."/>
            <person name="Markowitz V."/>
            <person name="Cheng J.-F."/>
            <person name="Hugenholtz P."/>
            <person name="Woyke T."/>
            <person name="Wu D."/>
            <person name="Spring S."/>
            <person name="Klenk H.-P."/>
            <person name="Eisen J.A."/>
        </authorList>
    </citation>
    <scope>NUCLEOTIDE SEQUENCE [LARGE SCALE GENOMIC DNA]</scope>
    <source>
        <strain evidence="2">ATCC 43595 / DSM 2588 / LMG 13176 / NBRC 15968 / NCIMB 11800 / UQM 2034</strain>
    </source>
</reference>
<sequence>MTVQTAQLEGILTTIEGTKYENYNNIPVLNDYIFTLTGWLAFAGQQMAYAKKNLNKEKARAYETFVFSKAASGLKITPSLAKEYAAVKCEQEEYEYDLAERCTRTIVHTIDAVRTVISALKEEMRTVNFQQNI</sequence>
<reference evidence="1 2" key="2">
    <citation type="journal article" date="2010" name="Stand. Genomic Sci.">
        <title>Complete genome sequence of Chitinophaga pinensis type strain (UQM 2034).</title>
        <authorList>
            <person name="Glavina Del Rio T."/>
            <person name="Abt B."/>
            <person name="Spring S."/>
            <person name="Lapidus A."/>
            <person name="Nolan M."/>
            <person name="Tice H."/>
            <person name="Copeland A."/>
            <person name="Cheng J.F."/>
            <person name="Chen F."/>
            <person name="Bruce D."/>
            <person name="Goodwin L."/>
            <person name="Pitluck S."/>
            <person name="Ivanova N."/>
            <person name="Mavromatis K."/>
            <person name="Mikhailova N."/>
            <person name="Pati A."/>
            <person name="Chen A."/>
            <person name="Palaniappan K."/>
            <person name="Land M."/>
            <person name="Hauser L."/>
            <person name="Chang Y.J."/>
            <person name="Jeffries C.D."/>
            <person name="Chain P."/>
            <person name="Saunders E."/>
            <person name="Detter J.C."/>
            <person name="Brettin T."/>
            <person name="Rohde M."/>
            <person name="Goker M."/>
            <person name="Bristow J."/>
            <person name="Eisen J.A."/>
            <person name="Markowitz V."/>
            <person name="Hugenholtz P."/>
            <person name="Kyrpides N.C."/>
            <person name="Klenk H.P."/>
            <person name="Lucas S."/>
        </authorList>
    </citation>
    <scope>NUCLEOTIDE SEQUENCE [LARGE SCALE GENOMIC DNA]</scope>
    <source>
        <strain evidence="2">ATCC 43595 / DSM 2588 / LMG 13176 / NBRC 15968 / NCIMB 11800 / UQM 2034</strain>
    </source>
</reference>
<proteinExistence type="predicted"/>
<dbReference type="AlphaFoldDB" id="A0A979G606"/>
<dbReference type="Proteomes" id="UP000002215">
    <property type="component" value="Chromosome"/>
</dbReference>
<dbReference type="KEGG" id="cpi:Cpin_3856"/>
<evidence type="ECO:0000313" key="1">
    <source>
        <dbReference type="EMBL" id="ACU61318.1"/>
    </source>
</evidence>
<dbReference type="EMBL" id="CP001699">
    <property type="protein sequence ID" value="ACU61318.1"/>
    <property type="molecule type" value="Genomic_DNA"/>
</dbReference>
<name>A0A979G606_CHIPD</name>
<accession>A0A979G606</accession>